<feature type="chain" id="PRO_5004803866" evidence="1">
    <location>
        <begin position="22"/>
        <end position="282"/>
    </location>
</feature>
<organism evidence="2 3">
    <name type="scientific">Xenorhabdus szentirmaii DSM 16338</name>
    <dbReference type="NCBI Taxonomy" id="1427518"/>
    <lineage>
        <taxon>Bacteria</taxon>
        <taxon>Pseudomonadati</taxon>
        <taxon>Pseudomonadota</taxon>
        <taxon>Gammaproteobacteria</taxon>
        <taxon>Enterobacterales</taxon>
        <taxon>Morganellaceae</taxon>
        <taxon>Xenorhabdus</taxon>
    </lineage>
</organism>
<dbReference type="STRING" id="1427518.XSR1_640002"/>
<name>W1J343_9GAMM</name>
<keyword evidence="1" id="KW-0732">Signal</keyword>
<evidence type="ECO:0000313" key="3">
    <source>
        <dbReference type="Proteomes" id="UP000019202"/>
    </source>
</evidence>
<dbReference type="OrthoDB" id="8234880at2"/>
<evidence type="ECO:0000313" key="2">
    <source>
        <dbReference type="EMBL" id="CDL85172.1"/>
    </source>
</evidence>
<keyword evidence="3" id="KW-1185">Reference proteome</keyword>
<dbReference type="RefSeq" id="WP_038241267.1">
    <property type="nucleotide sequence ID" value="NZ_CAWLWS010000126.1"/>
</dbReference>
<sequence length="282" mass="32878">MKKNNFFVLFTVFLFSQMAFGESGDVSEYCNKVSNIAKSYVNYGEKSHIPDFPIWIVENKKRTWFYHAPDEKCKSGTFIIEGDIVSLYKIVKDYGYASYISKDNIETKGWVNLESLAKLNLASYKGNKKHLNVSDFIVTNDEVWIILNESYHLFEQKRMVGEQNYHNFIGGFIFGDYYYKLNQHDYNDFSLVTSNVNYDKKLIGMDDDYVISSITLKNKNYKTLRGVRIGDSVDKIMELYNHIPYKQTDNEIEFSLRDMSMSFELKEGKVSSIDIGIELKDN</sequence>
<gene>
    <name evidence="2" type="ORF">XSR1_640002</name>
</gene>
<comment type="caution">
    <text evidence="2">The sequence shown here is derived from an EMBL/GenBank/DDBJ whole genome shotgun (WGS) entry which is preliminary data.</text>
</comment>
<protein>
    <submittedName>
        <fullName evidence="2">Uncharacterized protein</fullName>
    </submittedName>
</protein>
<evidence type="ECO:0000256" key="1">
    <source>
        <dbReference type="SAM" id="SignalP"/>
    </source>
</evidence>
<dbReference type="AlphaFoldDB" id="W1J343"/>
<accession>W1J343</accession>
<dbReference type="EMBL" id="CBXF010000126">
    <property type="protein sequence ID" value="CDL85172.1"/>
    <property type="molecule type" value="Genomic_DNA"/>
</dbReference>
<reference evidence="2" key="1">
    <citation type="submission" date="2013-11" db="EMBL/GenBank/DDBJ databases">
        <title>Draft genome sequence and annotation of the entomopathogenic bacteria, Xenorhabdus cabanillasi strain JM26 and Xenorhabdus szentirmai strain DSM 16338.</title>
        <authorList>
            <person name="Gualtieri M."/>
            <person name="Ogier J.C."/>
            <person name="Pages S."/>
            <person name="Givaudan A."/>
            <person name="Gaudriault S."/>
        </authorList>
    </citation>
    <scope>NUCLEOTIDE SEQUENCE [LARGE SCALE GENOMIC DNA]</scope>
    <source>
        <strain evidence="2">DSM 16338</strain>
    </source>
</reference>
<feature type="signal peptide" evidence="1">
    <location>
        <begin position="1"/>
        <end position="21"/>
    </location>
</feature>
<dbReference type="Proteomes" id="UP000019202">
    <property type="component" value="Unassembled WGS sequence"/>
</dbReference>
<proteinExistence type="predicted"/>